<dbReference type="Proteomes" id="UP000583929">
    <property type="component" value="Unassembled WGS sequence"/>
</dbReference>
<sequence length="69" mass="8040">MDKDWQRDWCMKEMGDLRASNNKFKEIQKKQLPHTCSRRGYARTMDDMGFTPPSEGDSYIPTPSSTHEA</sequence>
<feature type="region of interest" description="Disordered" evidence="1">
    <location>
        <begin position="32"/>
        <end position="69"/>
    </location>
</feature>
<evidence type="ECO:0000313" key="3">
    <source>
        <dbReference type="EMBL" id="KAF4391445.1"/>
    </source>
</evidence>
<dbReference type="EMBL" id="JAATIP010000176">
    <property type="protein sequence ID" value="KAF4363286.1"/>
    <property type="molecule type" value="Genomic_DNA"/>
</dbReference>
<evidence type="ECO:0000313" key="2">
    <source>
        <dbReference type="EMBL" id="KAF4363286.1"/>
    </source>
</evidence>
<comment type="caution">
    <text evidence="3">The sequence shown here is derived from an EMBL/GenBank/DDBJ whole genome shotgun (WGS) entry which is preliminary data.</text>
</comment>
<proteinExistence type="predicted"/>
<evidence type="ECO:0000313" key="4">
    <source>
        <dbReference type="Proteomes" id="UP000525078"/>
    </source>
</evidence>
<organism evidence="3 5">
    <name type="scientific">Cannabis sativa</name>
    <name type="common">Hemp</name>
    <name type="synonym">Marijuana</name>
    <dbReference type="NCBI Taxonomy" id="3483"/>
    <lineage>
        <taxon>Eukaryota</taxon>
        <taxon>Viridiplantae</taxon>
        <taxon>Streptophyta</taxon>
        <taxon>Embryophyta</taxon>
        <taxon>Tracheophyta</taxon>
        <taxon>Spermatophyta</taxon>
        <taxon>Magnoliopsida</taxon>
        <taxon>eudicotyledons</taxon>
        <taxon>Gunneridae</taxon>
        <taxon>Pentapetalae</taxon>
        <taxon>rosids</taxon>
        <taxon>fabids</taxon>
        <taxon>Rosales</taxon>
        <taxon>Cannabaceae</taxon>
        <taxon>Cannabis</taxon>
    </lineage>
</organism>
<dbReference type="EMBL" id="JAATIQ010000059">
    <property type="protein sequence ID" value="KAF4391445.1"/>
    <property type="molecule type" value="Genomic_DNA"/>
</dbReference>
<gene>
    <name evidence="2" type="ORF">F8388_001827</name>
    <name evidence="3" type="ORF">G4B88_005516</name>
</gene>
<name>A0A7J6H8K3_CANSA</name>
<evidence type="ECO:0000256" key="1">
    <source>
        <dbReference type="SAM" id="MobiDB-lite"/>
    </source>
</evidence>
<dbReference type="Proteomes" id="UP000525078">
    <property type="component" value="Unassembled WGS sequence"/>
</dbReference>
<reference evidence="4 5" key="1">
    <citation type="journal article" date="2020" name="bioRxiv">
        <title>Sequence and annotation of 42 cannabis genomes reveals extensive copy number variation in cannabinoid synthesis and pathogen resistance genes.</title>
        <authorList>
            <person name="Mckernan K.J."/>
            <person name="Helbert Y."/>
            <person name="Kane L.T."/>
            <person name="Ebling H."/>
            <person name="Zhang L."/>
            <person name="Liu B."/>
            <person name="Eaton Z."/>
            <person name="Mclaughlin S."/>
            <person name="Kingan S."/>
            <person name="Baybayan P."/>
            <person name="Concepcion G."/>
            <person name="Jordan M."/>
            <person name="Riva A."/>
            <person name="Barbazuk W."/>
            <person name="Harkins T."/>
        </authorList>
    </citation>
    <scope>NUCLEOTIDE SEQUENCE [LARGE SCALE GENOMIC DNA]</scope>
    <source>
        <strain evidence="4 5">cv. Jamaican Lion 4</strain>
        <strain evidence="3">Father</strain>
        <strain evidence="2">Mother</strain>
        <tissue evidence="3">Leaf</tissue>
    </source>
</reference>
<keyword evidence="5" id="KW-1185">Reference proteome</keyword>
<dbReference type="AlphaFoldDB" id="A0A7J6H8K3"/>
<evidence type="ECO:0000313" key="5">
    <source>
        <dbReference type="Proteomes" id="UP000583929"/>
    </source>
</evidence>
<protein>
    <submittedName>
        <fullName evidence="3">Uncharacterized protein</fullName>
    </submittedName>
</protein>
<accession>A0A7J6H8K3</accession>